<evidence type="ECO:0000256" key="7">
    <source>
        <dbReference type="PROSITE-ProRule" id="PRU01076"/>
    </source>
</evidence>
<gene>
    <name evidence="9" type="ORF">H9900_02970</name>
</gene>
<keyword evidence="5" id="KW-0010">Activator</keyword>
<evidence type="ECO:0000313" key="10">
    <source>
        <dbReference type="Proteomes" id="UP000824162"/>
    </source>
</evidence>
<organism evidence="9 10">
    <name type="scientific">Candidatus Monoglobus merdigallinarum</name>
    <dbReference type="NCBI Taxonomy" id="2838698"/>
    <lineage>
        <taxon>Bacteria</taxon>
        <taxon>Bacillati</taxon>
        <taxon>Bacillota</taxon>
        <taxon>Clostridia</taxon>
        <taxon>Monoglobales</taxon>
        <taxon>Monoglobaceae</taxon>
        <taxon>Monoglobus</taxon>
    </lineage>
</organism>
<evidence type="ECO:0000256" key="2">
    <source>
        <dbReference type="ARBA" id="ARBA00022969"/>
    </source>
</evidence>
<evidence type="ECO:0000256" key="4">
    <source>
        <dbReference type="ARBA" id="ARBA00023125"/>
    </source>
</evidence>
<dbReference type="SUPFAM" id="SSF89447">
    <property type="entry name" value="AbrB/MazE/MraZ-like"/>
    <property type="match status" value="1"/>
</dbReference>
<comment type="caution">
    <text evidence="9">The sequence shown here is derived from an EMBL/GenBank/DDBJ whole genome shotgun (WGS) entry which is preliminary data.</text>
</comment>
<dbReference type="Gene3D" id="2.10.260.10">
    <property type="match status" value="1"/>
</dbReference>
<dbReference type="SMART" id="SM00966">
    <property type="entry name" value="SpoVT_AbrB"/>
    <property type="match status" value="1"/>
</dbReference>
<name>A0A9D1TLG0_9FIRM</name>
<dbReference type="GO" id="GO:0042802">
    <property type="term" value="F:identical protein binding"/>
    <property type="evidence" value="ECO:0007669"/>
    <property type="project" value="UniProtKB-ARBA"/>
</dbReference>
<reference evidence="9" key="2">
    <citation type="submission" date="2021-04" db="EMBL/GenBank/DDBJ databases">
        <authorList>
            <person name="Gilroy R."/>
        </authorList>
    </citation>
    <scope>NUCLEOTIDE SEQUENCE</scope>
    <source>
        <strain evidence="9">5790</strain>
    </source>
</reference>
<keyword evidence="6" id="KW-0804">Transcription</keyword>
<dbReference type="Gene3D" id="3.30.450.40">
    <property type="match status" value="1"/>
</dbReference>
<dbReference type="InterPro" id="IPR052731">
    <property type="entry name" value="B_subtilis_Trans_State_Reg"/>
</dbReference>
<dbReference type="PANTHER" id="PTHR36432">
    <property type="match status" value="1"/>
</dbReference>
<protein>
    <submittedName>
        <fullName evidence="9">AbrB/MazE/SpoVT family DNA-binding domain-containing protein</fullName>
    </submittedName>
</protein>
<dbReference type="InterPro" id="IPR007159">
    <property type="entry name" value="SpoVT-AbrB_dom"/>
</dbReference>
<evidence type="ECO:0000313" key="9">
    <source>
        <dbReference type="EMBL" id="HIV85755.1"/>
    </source>
</evidence>
<dbReference type="PANTHER" id="PTHR36432:SF1">
    <property type="entry name" value="STAGE V SPORULATION PROTEIN T"/>
    <property type="match status" value="1"/>
</dbReference>
<evidence type="ECO:0000259" key="8">
    <source>
        <dbReference type="PROSITE" id="PS51740"/>
    </source>
</evidence>
<dbReference type="AlphaFoldDB" id="A0A9D1TLG0"/>
<dbReference type="Proteomes" id="UP000824162">
    <property type="component" value="Unassembled WGS sequence"/>
</dbReference>
<dbReference type="Pfam" id="PF04014">
    <property type="entry name" value="MazE_antitoxin"/>
    <property type="match status" value="1"/>
</dbReference>
<sequence length="178" mass="19703">MKATGIVRRIDDLGRIVIPKEIRRTLRIHEGDSLEIYTDSDGMVIFKKYSPIGELSEFALQCADTLNKSTGLLTCITDKDSVIAASGKGRKELKERRVSEAVEKIMEKKSLFFTEQNDEKISIIDDSDKYKAGVVAPIVHDGDPVGTVIFIAEPDKNMNELEQKLAETAAGFLGKALE</sequence>
<evidence type="ECO:0000256" key="1">
    <source>
        <dbReference type="ARBA" id="ARBA00022491"/>
    </source>
</evidence>
<evidence type="ECO:0000256" key="5">
    <source>
        <dbReference type="ARBA" id="ARBA00023159"/>
    </source>
</evidence>
<dbReference type="FunFam" id="2.10.260.10:FF:000001">
    <property type="entry name" value="Stage V sporulation protein T"/>
    <property type="match status" value="1"/>
</dbReference>
<reference evidence="9" key="1">
    <citation type="journal article" date="2021" name="PeerJ">
        <title>Extensive microbial diversity within the chicken gut microbiome revealed by metagenomics and culture.</title>
        <authorList>
            <person name="Gilroy R."/>
            <person name="Ravi A."/>
            <person name="Getino M."/>
            <person name="Pursley I."/>
            <person name="Horton D.L."/>
            <person name="Alikhan N.F."/>
            <person name="Baker D."/>
            <person name="Gharbi K."/>
            <person name="Hall N."/>
            <person name="Watson M."/>
            <person name="Adriaenssens E.M."/>
            <person name="Foster-Nyarko E."/>
            <person name="Jarju S."/>
            <person name="Secka A."/>
            <person name="Antonio M."/>
            <person name="Oren A."/>
            <person name="Chaudhuri R.R."/>
            <person name="La Ragione R."/>
            <person name="Hildebrand F."/>
            <person name="Pallen M.J."/>
        </authorList>
    </citation>
    <scope>NUCLEOTIDE SEQUENCE</scope>
    <source>
        <strain evidence="9">5790</strain>
    </source>
</reference>
<keyword evidence="4 7" id="KW-0238">DNA-binding</keyword>
<dbReference type="InterPro" id="IPR037914">
    <property type="entry name" value="SpoVT-AbrB_sf"/>
</dbReference>
<keyword evidence="3" id="KW-0805">Transcription regulation</keyword>
<keyword evidence="2" id="KW-0749">Sporulation</keyword>
<dbReference type="PROSITE" id="PS51740">
    <property type="entry name" value="SPOVT_ABRB"/>
    <property type="match status" value="1"/>
</dbReference>
<keyword evidence="1" id="KW-0678">Repressor</keyword>
<evidence type="ECO:0000256" key="6">
    <source>
        <dbReference type="ARBA" id="ARBA00023163"/>
    </source>
</evidence>
<dbReference type="GO" id="GO:0030435">
    <property type="term" value="P:sporulation resulting in formation of a cellular spore"/>
    <property type="evidence" value="ECO:0007669"/>
    <property type="project" value="UniProtKB-KW"/>
</dbReference>
<feature type="domain" description="SpoVT-AbrB" evidence="8">
    <location>
        <begin position="5"/>
        <end position="51"/>
    </location>
</feature>
<dbReference type="InterPro" id="IPR029016">
    <property type="entry name" value="GAF-like_dom_sf"/>
</dbReference>
<accession>A0A9D1TLG0</accession>
<dbReference type="GO" id="GO:0003677">
    <property type="term" value="F:DNA binding"/>
    <property type="evidence" value="ECO:0007669"/>
    <property type="project" value="UniProtKB-UniRule"/>
</dbReference>
<dbReference type="NCBIfam" id="TIGR01439">
    <property type="entry name" value="lp_hng_hel_AbrB"/>
    <property type="match status" value="1"/>
</dbReference>
<proteinExistence type="predicted"/>
<evidence type="ECO:0000256" key="3">
    <source>
        <dbReference type="ARBA" id="ARBA00023015"/>
    </source>
</evidence>
<dbReference type="EMBL" id="DXIJ01000057">
    <property type="protein sequence ID" value="HIV85755.1"/>
    <property type="molecule type" value="Genomic_DNA"/>
</dbReference>
<dbReference type="Pfam" id="PF15714">
    <property type="entry name" value="SpoVT_C"/>
    <property type="match status" value="1"/>
</dbReference>